<dbReference type="InterPro" id="IPR014985">
    <property type="entry name" value="WbqC"/>
</dbReference>
<dbReference type="EMBL" id="FRBR01000004">
    <property type="protein sequence ID" value="SHL65325.1"/>
    <property type="molecule type" value="Genomic_DNA"/>
</dbReference>
<reference evidence="1 2" key="1">
    <citation type="submission" date="2016-11" db="EMBL/GenBank/DDBJ databases">
        <authorList>
            <person name="Jaros S."/>
            <person name="Januszkiewicz K."/>
            <person name="Wedrychowicz H."/>
        </authorList>
    </citation>
    <scope>NUCLEOTIDE SEQUENCE [LARGE SCALE GENOMIC DNA]</scope>
    <source>
        <strain evidence="1 2">DSM 29589</strain>
    </source>
</reference>
<dbReference type="Pfam" id="PF08889">
    <property type="entry name" value="WbqC"/>
    <property type="match status" value="1"/>
</dbReference>
<accession>A0A1M7CDJ7</accession>
<evidence type="ECO:0000313" key="2">
    <source>
        <dbReference type="Proteomes" id="UP000183974"/>
    </source>
</evidence>
<dbReference type="Proteomes" id="UP000183974">
    <property type="component" value="Unassembled WGS sequence"/>
</dbReference>
<gene>
    <name evidence="1" type="ORF">SAMN05444398_104200</name>
</gene>
<dbReference type="AlphaFoldDB" id="A0A1M7CDJ7"/>
<sequence length="250" mass="27559">MIGASTVQSPRRVAIMQPYLFPYIGYFQLAAAVDEFWLLDTVQFIQQGWMNRNNLLINGRKTMFSIPVNKRPRIDLISNKAYGPTAARDCEKLVRTVRQAYAKAPYTDDALRLIEDFARHLAHSPQPADFTEATEYALHLCFDALGLTTPIRRISSLGLDDTLTGQERIIAACRAVGAQDYVNMIGGRDLYDADSFAVAGLSLHFLEPALPPYDQGHAGFEPGLSILDVIANVAPEGICGMLNAARIVQA</sequence>
<dbReference type="STRING" id="337701.SAMN05444398_104200"/>
<proteinExistence type="predicted"/>
<evidence type="ECO:0000313" key="1">
    <source>
        <dbReference type="EMBL" id="SHL65325.1"/>
    </source>
</evidence>
<name>A0A1M7CDJ7_9RHOB</name>
<keyword evidence="2" id="KW-1185">Reference proteome</keyword>
<protein>
    <submittedName>
        <fullName evidence="1">WbqC-like protein family protein</fullName>
    </submittedName>
</protein>
<organism evidence="1 2">
    <name type="scientific">Roseovarius pacificus</name>
    <dbReference type="NCBI Taxonomy" id="337701"/>
    <lineage>
        <taxon>Bacteria</taxon>
        <taxon>Pseudomonadati</taxon>
        <taxon>Pseudomonadota</taxon>
        <taxon>Alphaproteobacteria</taxon>
        <taxon>Rhodobacterales</taxon>
        <taxon>Roseobacteraceae</taxon>
        <taxon>Roseovarius</taxon>
    </lineage>
</organism>